<dbReference type="InterPro" id="IPR004360">
    <property type="entry name" value="Glyas_Fos-R_dOase_dom"/>
</dbReference>
<evidence type="ECO:0000313" key="3">
    <source>
        <dbReference type="Proteomes" id="UP000288227"/>
    </source>
</evidence>
<sequence>MQNQLINGIHHVTALGDDAQENVDFYSGILGLRMVKKTVNFDAPDVYHLYYGNETGSPGTIMTFFPFQGMMKGRHGKGQMTATSFSVSDKSLDYWLKRLKKFNIQHKAPQQRFDDELFIYFEDVHGLGLELVFNKDDNRPGFTYGQIPIEHAVKGFHGVTLSEEGYERTAALLLHGMDHQLLKEKGNRFRLSASGVAGDFVDIVNTPESDRGVGGSGTIHHLAFATADDTSQLEVREKLLSKGYNVTPVLDRQYFHSIYFREPGGILFEVATNPPGFAIDEHPAHLGEALKLPPWQEASRTAIEKGLQPIKVNTDKFMD</sequence>
<dbReference type="Gene3D" id="3.10.180.10">
    <property type="entry name" value="2,3-Dihydroxybiphenyl 1,2-Dioxygenase, domain 1"/>
    <property type="match status" value="2"/>
</dbReference>
<dbReference type="PANTHER" id="PTHR36110">
    <property type="entry name" value="RING-CLEAVING DIOXYGENASE MHQE-RELATED"/>
    <property type="match status" value="1"/>
</dbReference>
<feature type="domain" description="VOC" evidence="1">
    <location>
        <begin position="155"/>
        <end position="273"/>
    </location>
</feature>
<accession>A0A401UCT1</accession>
<proteinExistence type="predicted"/>
<keyword evidence="3" id="KW-1185">Reference proteome</keyword>
<dbReference type="InterPro" id="IPR052537">
    <property type="entry name" value="Extradiol_RC_dioxygenase"/>
</dbReference>
<keyword evidence="2" id="KW-0223">Dioxygenase</keyword>
<evidence type="ECO:0000259" key="1">
    <source>
        <dbReference type="PROSITE" id="PS51819"/>
    </source>
</evidence>
<dbReference type="CDD" id="cd08347">
    <property type="entry name" value="PcpA_C_like"/>
    <property type="match status" value="1"/>
</dbReference>
<dbReference type="RefSeq" id="WP_127123326.1">
    <property type="nucleotide sequence ID" value="NZ_BHXQ01000005.1"/>
</dbReference>
<dbReference type="InterPro" id="IPR037523">
    <property type="entry name" value="VOC_core"/>
</dbReference>
<dbReference type="OrthoDB" id="9785698at2"/>
<organism evidence="2 3">
    <name type="scientific">Chryseotalea sanaruensis</name>
    <dbReference type="NCBI Taxonomy" id="2482724"/>
    <lineage>
        <taxon>Bacteria</taxon>
        <taxon>Pseudomonadati</taxon>
        <taxon>Bacteroidota</taxon>
        <taxon>Cytophagia</taxon>
        <taxon>Cytophagales</taxon>
        <taxon>Chryseotaleaceae</taxon>
        <taxon>Chryseotalea</taxon>
    </lineage>
</organism>
<comment type="caution">
    <text evidence="2">The sequence shown here is derived from an EMBL/GenBank/DDBJ whole genome shotgun (WGS) entry which is preliminary data.</text>
</comment>
<protein>
    <submittedName>
        <fullName evidence="2">Ring-cleaving dioxygenase</fullName>
    </submittedName>
</protein>
<feature type="domain" description="VOC" evidence="1">
    <location>
        <begin position="8"/>
        <end position="134"/>
    </location>
</feature>
<dbReference type="AlphaFoldDB" id="A0A401UCT1"/>
<dbReference type="EMBL" id="BHXQ01000005">
    <property type="protein sequence ID" value="GCC52672.1"/>
    <property type="molecule type" value="Genomic_DNA"/>
</dbReference>
<dbReference type="SUPFAM" id="SSF54593">
    <property type="entry name" value="Glyoxalase/Bleomycin resistance protein/Dihydroxybiphenyl dioxygenase"/>
    <property type="match status" value="1"/>
</dbReference>
<dbReference type="InterPro" id="IPR029068">
    <property type="entry name" value="Glyas_Bleomycin-R_OHBP_Dase"/>
</dbReference>
<dbReference type="Pfam" id="PF00903">
    <property type="entry name" value="Glyoxalase"/>
    <property type="match status" value="2"/>
</dbReference>
<dbReference type="Proteomes" id="UP000288227">
    <property type="component" value="Unassembled WGS sequence"/>
</dbReference>
<dbReference type="GO" id="GO:0051213">
    <property type="term" value="F:dioxygenase activity"/>
    <property type="evidence" value="ECO:0007669"/>
    <property type="project" value="UniProtKB-KW"/>
</dbReference>
<name>A0A401UCT1_9BACT</name>
<dbReference type="PROSITE" id="PS51819">
    <property type="entry name" value="VOC"/>
    <property type="match status" value="2"/>
</dbReference>
<dbReference type="PANTHER" id="PTHR36110:SF2">
    <property type="entry name" value="RING-CLEAVING DIOXYGENASE MHQE-RELATED"/>
    <property type="match status" value="1"/>
</dbReference>
<gene>
    <name evidence="2" type="ORF">SanaruYs_29100</name>
</gene>
<reference evidence="2 3" key="1">
    <citation type="submission" date="2018-11" db="EMBL/GenBank/DDBJ databases">
        <title>Chryseotalea sanarue gen. nov., sp., nov., a member of the family Cytophagaceae, isolated from a brackish lake in Hamamatsu Japan.</title>
        <authorList>
            <person name="Maejima Y."/>
            <person name="Iino T."/>
            <person name="Muraguchi Y."/>
            <person name="Fukuda K."/>
            <person name="Ohkuma M."/>
            <person name="Moriuchi R."/>
            <person name="Dohra H."/>
            <person name="Kimbara K."/>
            <person name="Shintani M."/>
        </authorList>
    </citation>
    <scope>NUCLEOTIDE SEQUENCE [LARGE SCALE GENOMIC DNA]</scope>
    <source>
        <strain evidence="2 3">Ys</strain>
    </source>
</reference>
<evidence type="ECO:0000313" key="2">
    <source>
        <dbReference type="EMBL" id="GCC52672.1"/>
    </source>
</evidence>
<keyword evidence="2" id="KW-0560">Oxidoreductase</keyword>